<evidence type="ECO:0000259" key="1">
    <source>
        <dbReference type="Pfam" id="PF01370"/>
    </source>
</evidence>
<dbReference type="AlphaFoldDB" id="A0A9P4UE96"/>
<proteinExistence type="predicted"/>
<dbReference type="SUPFAM" id="SSF51735">
    <property type="entry name" value="NAD(P)-binding Rossmann-fold domains"/>
    <property type="match status" value="1"/>
</dbReference>
<gene>
    <name evidence="2" type="ORF">P171DRAFT_462404</name>
</gene>
<dbReference type="InterPro" id="IPR051783">
    <property type="entry name" value="NAD(P)-dependent_oxidoreduct"/>
</dbReference>
<dbReference type="Pfam" id="PF01370">
    <property type="entry name" value="Epimerase"/>
    <property type="match status" value="1"/>
</dbReference>
<dbReference type="InterPro" id="IPR036291">
    <property type="entry name" value="NAD(P)-bd_dom_sf"/>
</dbReference>
<dbReference type="Gene3D" id="3.40.50.720">
    <property type="entry name" value="NAD(P)-binding Rossmann-like Domain"/>
    <property type="match status" value="1"/>
</dbReference>
<name>A0A9P4UE96_9PLEO</name>
<organism evidence="2 3">
    <name type="scientific">Karstenula rhodostoma CBS 690.94</name>
    <dbReference type="NCBI Taxonomy" id="1392251"/>
    <lineage>
        <taxon>Eukaryota</taxon>
        <taxon>Fungi</taxon>
        <taxon>Dikarya</taxon>
        <taxon>Ascomycota</taxon>
        <taxon>Pezizomycotina</taxon>
        <taxon>Dothideomycetes</taxon>
        <taxon>Pleosporomycetidae</taxon>
        <taxon>Pleosporales</taxon>
        <taxon>Massarineae</taxon>
        <taxon>Didymosphaeriaceae</taxon>
        <taxon>Karstenula</taxon>
    </lineage>
</organism>
<dbReference type="GO" id="GO:0005737">
    <property type="term" value="C:cytoplasm"/>
    <property type="evidence" value="ECO:0007669"/>
    <property type="project" value="TreeGrafter"/>
</dbReference>
<dbReference type="OrthoDB" id="10262413at2759"/>
<feature type="domain" description="NAD-dependent epimerase/dehydratase" evidence="1">
    <location>
        <begin position="7"/>
        <end position="231"/>
    </location>
</feature>
<accession>A0A9P4UE96</accession>
<sequence length="357" mass="39037">MSHISNILVTGAAGYIGGSILADFLSRPDLIATAKLHAVVRSEEQAQALSKLSLNVLSFKLEDEAAVAAAVEQNKIDIVIHAANSSDDLLVTNLIQALGRRRTTSGKRVYFIHSSVTTLFSEEAGWPYGMLKDTDSIYEREKELGGSHPIRKANLLVVDKAQECGVTSFNVVVPNVYGRGKGEWRKVSILIPALIQASIRLGKVHKFDVDGHPPATHISDLVALYGILVDKILQNEDIPSGKNGYYFAMAHRAPWWAYMQAIAKSLHARGLVADAELEIWPSDEAAAKALQFPAQFIRAMGTASGGLEPVNPRRLGWQPVWNEKAFLESADGEVEDVLELDTIRTGIFDKVMRPATD</sequence>
<evidence type="ECO:0000313" key="3">
    <source>
        <dbReference type="Proteomes" id="UP000799764"/>
    </source>
</evidence>
<protein>
    <submittedName>
        <fullName evidence="2">NAD(P)-binding protein</fullName>
    </submittedName>
</protein>
<dbReference type="GO" id="GO:0004029">
    <property type="term" value="F:aldehyde dehydrogenase (NAD+) activity"/>
    <property type="evidence" value="ECO:0007669"/>
    <property type="project" value="TreeGrafter"/>
</dbReference>
<dbReference type="Proteomes" id="UP000799764">
    <property type="component" value="Unassembled WGS sequence"/>
</dbReference>
<dbReference type="PANTHER" id="PTHR48079:SF6">
    <property type="entry name" value="NAD(P)-BINDING DOMAIN-CONTAINING PROTEIN-RELATED"/>
    <property type="match status" value="1"/>
</dbReference>
<reference evidence="2" key="1">
    <citation type="journal article" date="2020" name="Stud. Mycol.">
        <title>101 Dothideomycetes genomes: a test case for predicting lifestyles and emergence of pathogens.</title>
        <authorList>
            <person name="Haridas S."/>
            <person name="Albert R."/>
            <person name="Binder M."/>
            <person name="Bloem J."/>
            <person name="Labutti K."/>
            <person name="Salamov A."/>
            <person name="Andreopoulos B."/>
            <person name="Baker S."/>
            <person name="Barry K."/>
            <person name="Bills G."/>
            <person name="Bluhm B."/>
            <person name="Cannon C."/>
            <person name="Castanera R."/>
            <person name="Culley D."/>
            <person name="Daum C."/>
            <person name="Ezra D."/>
            <person name="Gonzalez J."/>
            <person name="Henrissat B."/>
            <person name="Kuo A."/>
            <person name="Liang C."/>
            <person name="Lipzen A."/>
            <person name="Lutzoni F."/>
            <person name="Magnuson J."/>
            <person name="Mondo S."/>
            <person name="Nolan M."/>
            <person name="Ohm R."/>
            <person name="Pangilinan J."/>
            <person name="Park H.-J."/>
            <person name="Ramirez L."/>
            <person name="Alfaro M."/>
            <person name="Sun H."/>
            <person name="Tritt A."/>
            <person name="Yoshinaga Y."/>
            <person name="Zwiers L.-H."/>
            <person name="Turgeon B."/>
            <person name="Goodwin S."/>
            <person name="Spatafora J."/>
            <person name="Crous P."/>
            <person name="Grigoriev I."/>
        </authorList>
    </citation>
    <scope>NUCLEOTIDE SEQUENCE</scope>
    <source>
        <strain evidence="2">CBS 690.94</strain>
    </source>
</reference>
<dbReference type="EMBL" id="MU001497">
    <property type="protein sequence ID" value="KAF2447201.1"/>
    <property type="molecule type" value="Genomic_DNA"/>
</dbReference>
<evidence type="ECO:0000313" key="2">
    <source>
        <dbReference type="EMBL" id="KAF2447201.1"/>
    </source>
</evidence>
<keyword evidence="3" id="KW-1185">Reference proteome</keyword>
<dbReference type="PANTHER" id="PTHR48079">
    <property type="entry name" value="PROTEIN YEEZ"/>
    <property type="match status" value="1"/>
</dbReference>
<comment type="caution">
    <text evidence="2">The sequence shown here is derived from an EMBL/GenBank/DDBJ whole genome shotgun (WGS) entry which is preliminary data.</text>
</comment>
<dbReference type="InterPro" id="IPR001509">
    <property type="entry name" value="Epimerase_deHydtase"/>
</dbReference>